<dbReference type="VEuPathDB" id="VectorBase:AMEM018116"/>
<organism evidence="2 3">
    <name type="scientific">Anopheles merus</name>
    <name type="common">Mosquito</name>
    <dbReference type="NCBI Taxonomy" id="30066"/>
    <lineage>
        <taxon>Eukaryota</taxon>
        <taxon>Metazoa</taxon>
        <taxon>Ecdysozoa</taxon>
        <taxon>Arthropoda</taxon>
        <taxon>Hexapoda</taxon>
        <taxon>Insecta</taxon>
        <taxon>Pterygota</taxon>
        <taxon>Neoptera</taxon>
        <taxon>Endopterygota</taxon>
        <taxon>Diptera</taxon>
        <taxon>Nematocera</taxon>
        <taxon>Culicoidea</taxon>
        <taxon>Culicidae</taxon>
        <taxon>Anophelinae</taxon>
        <taxon>Anopheles</taxon>
    </lineage>
</organism>
<feature type="compositionally biased region" description="Acidic residues" evidence="1">
    <location>
        <begin position="85"/>
        <end position="103"/>
    </location>
</feature>
<evidence type="ECO:0000256" key="1">
    <source>
        <dbReference type="SAM" id="MobiDB-lite"/>
    </source>
</evidence>
<protein>
    <submittedName>
        <fullName evidence="2">Uncharacterized protein</fullName>
    </submittedName>
</protein>
<name>A0A182VNS7_ANOME</name>
<accession>A0A182VNS7</accession>
<proteinExistence type="predicted"/>
<evidence type="ECO:0000313" key="3">
    <source>
        <dbReference type="Proteomes" id="UP000075903"/>
    </source>
</evidence>
<evidence type="ECO:0000313" key="2">
    <source>
        <dbReference type="EnsemblMetazoa" id="AMEM018116-PA"/>
    </source>
</evidence>
<sequence length="110" mass="12219">MMDAPLNLNEVGRLVGDANAEDPLTHSKLRIRGGGHAIPRKSSRRCLNSTTNTKTTRFHGAAALAAVSFHARVRKDMCTGRVETNQDEDDGEEEEEEEEEEDDRDQRAPS</sequence>
<feature type="region of interest" description="Disordered" evidence="1">
    <location>
        <begin position="79"/>
        <end position="110"/>
    </location>
</feature>
<dbReference type="EnsemblMetazoa" id="AMEM018116-RA">
    <property type="protein sequence ID" value="AMEM018116-PA"/>
    <property type="gene ID" value="AMEM018116"/>
</dbReference>
<reference evidence="2" key="1">
    <citation type="submission" date="2020-05" db="UniProtKB">
        <authorList>
            <consortium name="EnsemblMetazoa"/>
        </authorList>
    </citation>
    <scope>IDENTIFICATION</scope>
    <source>
        <strain evidence="2">MAF</strain>
    </source>
</reference>
<keyword evidence="3" id="KW-1185">Reference proteome</keyword>
<dbReference type="AlphaFoldDB" id="A0A182VNS7"/>
<dbReference type="Proteomes" id="UP000075903">
    <property type="component" value="Unassembled WGS sequence"/>
</dbReference>